<dbReference type="InterPro" id="IPR035906">
    <property type="entry name" value="MetI-like_sf"/>
</dbReference>
<comment type="similarity">
    <text evidence="8">Belongs to the binding-protein-dependent transport system permease family.</text>
</comment>
<proteinExistence type="inferred from homology"/>
<dbReference type="Gene3D" id="1.10.3720.10">
    <property type="entry name" value="MetI-like"/>
    <property type="match status" value="1"/>
</dbReference>
<dbReference type="STRING" id="158190.SpiGrapes_0942"/>
<dbReference type="Pfam" id="PF00528">
    <property type="entry name" value="BPD_transp_1"/>
    <property type="match status" value="1"/>
</dbReference>
<organism evidence="10 11">
    <name type="scientific">Sphaerochaeta pleomorpha (strain ATCC BAA-1885 / DSM 22778 / Grapes)</name>
    <dbReference type="NCBI Taxonomy" id="158190"/>
    <lineage>
        <taxon>Bacteria</taxon>
        <taxon>Pseudomonadati</taxon>
        <taxon>Spirochaetota</taxon>
        <taxon>Spirochaetia</taxon>
        <taxon>Spirochaetales</taxon>
        <taxon>Sphaerochaetaceae</taxon>
        <taxon>Sphaerochaeta</taxon>
    </lineage>
</organism>
<evidence type="ECO:0000256" key="3">
    <source>
        <dbReference type="ARBA" id="ARBA00022448"/>
    </source>
</evidence>
<dbReference type="GO" id="GO:0005886">
    <property type="term" value="C:plasma membrane"/>
    <property type="evidence" value="ECO:0007669"/>
    <property type="project" value="UniProtKB-SubCell"/>
</dbReference>
<evidence type="ECO:0000256" key="1">
    <source>
        <dbReference type="ARBA" id="ARBA00004651"/>
    </source>
</evidence>
<dbReference type="PROSITE" id="PS50928">
    <property type="entry name" value="ABC_TM1"/>
    <property type="match status" value="1"/>
</dbReference>
<dbReference type="AlphaFoldDB" id="G8QRB5"/>
<dbReference type="Proteomes" id="UP000005632">
    <property type="component" value="Chromosome"/>
</dbReference>
<dbReference type="SUPFAM" id="SSF161098">
    <property type="entry name" value="MetI-like"/>
    <property type="match status" value="1"/>
</dbReference>
<feature type="transmembrane region" description="Helical" evidence="8">
    <location>
        <begin position="77"/>
        <end position="100"/>
    </location>
</feature>
<evidence type="ECO:0000313" key="11">
    <source>
        <dbReference type="Proteomes" id="UP000005632"/>
    </source>
</evidence>
<evidence type="ECO:0000256" key="7">
    <source>
        <dbReference type="ARBA" id="ARBA00023136"/>
    </source>
</evidence>
<keyword evidence="5 8" id="KW-0812">Transmembrane</keyword>
<dbReference type="PANTHER" id="PTHR43744:SF8">
    <property type="entry name" value="SN-GLYCEROL-3-PHOSPHATE TRANSPORT SYSTEM PERMEASE PROTEIN UGPE"/>
    <property type="match status" value="1"/>
</dbReference>
<evidence type="ECO:0000259" key="9">
    <source>
        <dbReference type="PROSITE" id="PS50928"/>
    </source>
</evidence>
<name>G8QRB5_SPHPG</name>
<evidence type="ECO:0000256" key="8">
    <source>
        <dbReference type="RuleBase" id="RU363032"/>
    </source>
</evidence>
<dbReference type="InterPro" id="IPR000515">
    <property type="entry name" value="MetI-like"/>
</dbReference>
<dbReference type="PANTHER" id="PTHR43744">
    <property type="entry name" value="ABC TRANSPORTER PERMEASE PROTEIN MG189-RELATED-RELATED"/>
    <property type="match status" value="1"/>
</dbReference>
<dbReference type="eggNOG" id="COG0395">
    <property type="taxonomic scope" value="Bacteria"/>
</dbReference>
<feature type="transmembrane region" description="Helical" evidence="8">
    <location>
        <begin position="146"/>
        <end position="166"/>
    </location>
</feature>
<dbReference type="EMBL" id="CP003155">
    <property type="protein sequence ID" value="AEV28768.1"/>
    <property type="molecule type" value="Genomic_DNA"/>
</dbReference>
<feature type="transmembrane region" description="Helical" evidence="8">
    <location>
        <begin position="247"/>
        <end position="271"/>
    </location>
</feature>
<gene>
    <name evidence="10" type="ordered locus">SpiGrapes_0942</name>
</gene>
<keyword evidence="6 8" id="KW-1133">Transmembrane helix</keyword>
<dbReference type="CDD" id="cd06261">
    <property type="entry name" value="TM_PBP2"/>
    <property type="match status" value="1"/>
</dbReference>
<keyword evidence="10" id="KW-0762">Sugar transport</keyword>
<evidence type="ECO:0000256" key="2">
    <source>
        <dbReference type="ARBA" id="ARBA00020515"/>
    </source>
</evidence>
<dbReference type="GO" id="GO:0055085">
    <property type="term" value="P:transmembrane transport"/>
    <property type="evidence" value="ECO:0007669"/>
    <property type="project" value="InterPro"/>
</dbReference>
<feature type="transmembrane region" description="Helical" evidence="8">
    <location>
        <begin position="187"/>
        <end position="212"/>
    </location>
</feature>
<keyword evidence="11" id="KW-1185">Reference proteome</keyword>
<dbReference type="KEGG" id="sgp:SpiGrapes_0942"/>
<keyword evidence="4" id="KW-1003">Cell membrane</keyword>
<feature type="domain" description="ABC transmembrane type-1" evidence="9">
    <location>
        <begin position="77"/>
        <end position="266"/>
    </location>
</feature>
<dbReference type="HOGENOM" id="CLU_016047_1_1_12"/>
<dbReference type="RefSeq" id="WP_014269617.1">
    <property type="nucleotide sequence ID" value="NC_016633.1"/>
</dbReference>
<protein>
    <recommendedName>
        <fullName evidence="2">sn-glycerol-3-phosphate transport system permease protein UgpE</fullName>
    </recommendedName>
</protein>
<reference evidence="10 11" key="1">
    <citation type="submission" date="2011-11" db="EMBL/GenBank/DDBJ databases">
        <title>Complete sequence of Spirochaeta sp. grapes.</title>
        <authorList>
            <consortium name="US DOE Joint Genome Institute"/>
            <person name="Lucas S."/>
            <person name="Han J."/>
            <person name="Lapidus A."/>
            <person name="Cheng J.-F."/>
            <person name="Goodwin L."/>
            <person name="Pitluck S."/>
            <person name="Peters L."/>
            <person name="Ovchinnikova G."/>
            <person name="Munk A.C."/>
            <person name="Detter J.C."/>
            <person name="Han C."/>
            <person name="Tapia R."/>
            <person name="Land M."/>
            <person name="Hauser L."/>
            <person name="Kyrpides N."/>
            <person name="Ivanova N."/>
            <person name="Pagani I."/>
            <person name="Ritalahtilisa K."/>
            <person name="Loeffler F."/>
            <person name="Woyke T."/>
        </authorList>
    </citation>
    <scope>NUCLEOTIDE SEQUENCE [LARGE SCALE GENOMIC DNA]</scope>
    <source>
        <strain evidence="11">ATCC BAA-1885 / DSM 22778 / Grapes</strain>
    </source>
</reference>
<accession>G8QRB5</accession>
<keyword evidence="7 8" id="KW-0472">Membrane</keyword>
<comment type="subcellular location">
    <subcellularLocation>
        <location evidence="1 8">Cell membrane</location>
        <topology evidence="1 8">Multi-pass membrane protein</topology>
    </subcellularLocation>
</comment>
<evidence type="ECO:0000256" key="6">
    <source>
        <dbReference type="ARBA" id="ARBA00022989"/>
    </source>
</evidence>
<feature type="transmembrane region" description="Helical" evidence="8">
    <location>
        <begin position="112"/>
        <end position="134"/>
    </location>
</feature>
<evidence type="ECO:0000256" key="5">
    <source>
        <dbReference type="ARBA" id="ARBA00022692"/>
    </source>
</evidence>
<evidence type="ECO:0000256" key="4">
    <source>
        <dbReference type="ARBA" id="ARBA00022475"/>
    </source>
</evidence>
<evidence type="ECO:0000313" key="10">
    <source>
        <dbReference type="EMBL" id="AEV28768.1"/>
    </source>
</evidence>
<sequence length="282" mass="31412">MKTTKTALVGSLAVNIFLIVCCLVILVPIAFMLTASFMSPAEIFSMPYRWIPKQFHAINYFNAIAGNDRSFIFIRNVINSLVVALSTTILSVIVSAFAGYGLSKFQFKGRTTVFMMIMGRMMIPFEAIMIPMYITAVKLGMQNTYYGLVLPFLLNAFGIFQMRQYLMSFPDDLLDAGRIDGLGEMGIFWKLVFGNSTPAIATCAILCFKGQWDNLLWPLLIAQKETMKTIPTYIVKFTEEKTSDEGAMMAVAVIACIPIVILFTTMSKYFLGGSSMYSAGKE</sequence>
<keyword evidence="3 8" id="KW-0813">Transport</keyword>
<feature type="transmembrane region" description="Helical" evidence="8">
    <location>
        <begin position="12"/>
        <end position="38"/>
    </location>
</feature>